<dbReference type="Proteomes" id="UP000534870">
    <property type="component" value="Unassembled WGS sequence"/>
</dbReference>
<protein>
    <submittedName>
        <fullName evidence="1">Uncharacterized protein</fullName>
    </submittedName>
</protein>
<organism evidence="1 2">
    <name type="scientific">Nguyenibacter vanlangensis</name>
    <dbReference type="NCBI Taxonomy" id="1216886"/>
    <lineage>
        <taxon>Bacteria</taxon>
        <taxon>Pseudomonadati</taxon>
        <taxon>Pseudomonadota</taxon>
        <taxon>Alphaproteobacteria</taxon>
        <taxon>Acetobacterales</taxon>
        <taxon>Acetobacteraceae</taxon>
        <taxon>Nguyenibacter</taxon>
    </lineage>
</organism>
<gene>
    <name evidence="1" type="ORF">HUK84_01790</name>
</gene>
<evidence type="ECO:0000313" key="1">
    <source>
        <dbReference type="EMBL" id="NVN09891.1"/>
    </source>
</evidence>
<name>A0A7Y7IT74_9PROT</name>
<comment type="caution">
    <text evidence="1">The sequence shown here is derived from an EMBL/GenBank/DDBJ whole genome shotgun (WGS) entry which is preliminary data.</text>
</comment>
<dbReference type="AlphaFoldDB" id="A0A7Y7IT74"/>
<reference evidence="1 2" key="1">
    <citation type="submission" date="2020-06" db="EMBL/GenBank/DDBJ databases">
        <title>Description of novel acetic acid bacteria.</title>
        <authorList>
            <person name="Sombolestani A."/>
        </authorList>
    </citation>
    <scope>NUCLEOTIDE SEQUENCE [LARGE SCALE GENOMIC DNA]</scope>
    <source>
        <strain evidence="1 2">LMG 31431</strain>
    </source>
</reference>
<proteinExistence type="predicted"/>
<sequence length="313" mass="35687">MLSDLGYDEHFISRFASPVAATSPARLLSDEGIAVLEDITRKLQPYIRYDSAGPRVPAALRGTTHRSRFIRDLCLSPDITAFFSDMFQTSLLPHTITHQQGHMNFQPRELSKEVDTWHHDATAFDWVLMVHDPNALQGGRFQIFEGTRQEGWELIRSGKSIPEDRIITPNFPGPGYACYMQGCTVFHRASRLEELGFRSSLVQSYVSRNVKVPDPNRIEWIEISEHGAQDRNYMLERQCAAAEWARHRSWVARHRLNELLAEMPFDATPEQVSQALRHVVGDLNDLIALLQHGPVSRQEAHRLRDALDLAQLA</sequence>
<accession>A0A7Y7IT74</accession>
<dbReference type="EMBL" id="JABXXP010000008">
    <property type="protein sequence ID" value="NVN09891.1"/>
    <property type="molecule type" value="Genomic_DNA"/>
</dbReference>
<dbReference type="PANTHER" id="PTHR41677">
    <property type="entry name" value="YALI0B19030P"/>
    <property type="match status" value="1"/>
</dbReference>
<evidence type="ECO:0000313" key="2">
    <source>
        <dbReference type="Proteomes" id="UP000534870"/>
    </source>
</evidence>
<dbReference type="PANTHER" id="PTHR41677:SF1">
    <property type="entry name" value="FE2OG DIOXYGENASE DOMAIN-CONTAINING PROTEIN"/>
    <property type="match status" value="1"/>
</dbReference>